<protein>
    <submittedName>
        <fullName evidence="1">Uncharacterized protein</fullName>
    </submittedName>
</protein>
<reference evidence="1 2" key="1">
    <citation type="submission" date="2019-06" db="EMBL/GenBank/DDBJ databases">
        <title>Whole genome sequence for Cellvibrionaceae sp. R142.</title>
        <authorList>
            <person name="Wang G."/>
        </authorList>
    </citation>
    <scope>NUCLEOTIDE SEQUENCE [LARGE SCALE GENOMIC DNA]</scope>
    <source>
        <strain evidence="1 2">R142</strain>
    </source>
</reference>
<dbReference type="Proteomes" id="UP000319732">
    <property type="component" value="Unassembled WGS sequence"/>
</dbReference>
<dbReference type="PROSITE" id="PS51257">
    <property type="entry name" value="PROKAR_LIPOPROTEIN"/>
    <property type="match status" value="1"/>
</dbReference>
<evidence type="ECO:0000313" key="1">
    <source>
        <dbReference type="EMBL" id="TQV82604.1"/>
    </source>
</evidence>
<dbReference type="AlphaFoldDB" id="A0A545TZG3"/>
<evidence type="ECO:0000313" key="2">
    <source>
        <dbReference type="Proteomes" id="UP000319732"/>
    </source>
</evidence>
<dbReference type="EMBL" id="VHSG01000007">
    <property type="protein sequence ID" value="TQV82604.1"/>
    <property type="molecule type" value="Genomic_DNA"/>
</dbReference>
<name>A0A545TZG3_9GAMM</name>
<gene>
    <name evidence="1" type="ORF">FKG94_07685</name>
</gene>
<organism evidence="1 2">
    <name type="scientific">Exilibacterium tricleocarpae</name>
    <dbReference type="NCBI Taxonomy" id="2591008"/>
    <lineage>
        <taxon>Bacteria</taxon>
        <taxon>Pseudomonadati</taxon>
        <taxon>Pseudomonadota</taxon>
        <taxon>Gammaproteobacteria</taxon>
        <taxon>Cellvibrionales</taxon>
        <taxon>Cellvibrionaceae</taxon>
        <taxon>Exilibacterium</taxon>
    </lineage>
</organism>
<sequence>MRALITLLAALAVTGCSDSELRQMSDNELAGKYADCLDNRPTAPGKATACENMRRECERRREELGSFLCRTY</sequence>
<comment type="caution">
    <text evidence="1">The sequence shown here is derived from an EMBL/GenBank/DDBJ whole genome shotgun (WGS) entry which is preliminary data.</text>
</comment>
<accession>A0A545TZG3</accession>
<proteinExistence type="predicted"/>
<dbReference type="OrthoDB" id="6121465at2"/>
<keyword evidence="2" id="KW-1185">Reference proteome</keyword>
<dbReference type="RefSeq" id="WP_142903620.1">
    <property type="nucleotide sequence ID" value="NZ_ML660090.1"/>
</dbReference>